<feature type="domain" description="HDOD" evidence="2">
    <location>
        <begin position="202"/>
        <end position="392"/>
    </location>
</feature>
<dbReference type="PANTHER" id="PTHR33525:SF4">
    <property type="entry name" value="CYCLIC DI-GMP PHOSPHODIESTERASE CDGJ"/>
    <property type="match status" value="1"/>
</dbReference>
<dbReference type="SMART" id="SM00052">
    <property type="entry name" value="EAL"/>
    <property type="match status" value="1"/>
</dbReference>
<dbReference type="InterPro" id="IPR014408">
    <property type="entry name" value="dGMP_Pdiesterase_EAL/HD-GYP"/>
</dbReference>
<dbReference type="Pfam" id="PF00563">
    <property type="entry name" value="EAL"/>
    <property type="match status" value="1"/>
</dbReference>
<name>A0A3P5WK34_9BACL</name>
<dbReference type="SUPFAM" id="SSF141868">
    <property type="entry name" value="EAL domain-like"/>
    <property type="match status" value="1"/>
</dbReference>
<dbReference type="InterPro" id="IPR001633">
    <property type="entry name" value="EAL_dom"/>
</dbReference>
<evidence type="ECO:0000259" key="1">
    <source>
        <dbReference type="PROSITE" id="PS50883"/>
    </source>
</evidence>
<dbReference type="PROSITE" id="PS50883">
    <property type="entry name" value="EAL"/>
    <property type="match status" value="1"/>
</dbReference>
<dbReference type="EMBL" id="UXAV01000029">
    <property type="protein sequence ID" value="VDC24013.1"/>
    <property type="molecule type" value="Genomic_DNA"/>
</dbReference>
<proteinExistence type="predicted"/>
<feature type="domain" description="EAL" evidence="1">
    <location>
        <begin position="1"/>
        <end position="208"/>
    </location>
</feature>
<organism evidence="3 4">
    <name type="scientific">Filibacter tadaridae</name>
    <dbReference type="NCBI Taxonomy" id="2483811"/>
    <lineage>
        <taxon>Bacteria</taxon>
        <taxon>Bacillati</taxon>
        <taxon>Bacillota</taxon>
        <taxon>Bacilli</taxon>
        <taxon>Bacillales</taxon>
        <taxon>Caryophanaceae</taxon>
        <taxon>Filibacter</taxon>
    </lineage>
</organism>
<gene>
    <name evidence="3" type="ORF">FILTAD_00978</name>
</gene>
<evidence type="ECO:0000313" key="4">
    <source>
        <dbReference type="Proteomes" id="UP000270468"/>
    </source>
</evidence>
<accession>A0A3P5WK34</accession>
<dbReference type="OrthoDB" id="9804751at2"/>
<dbReference type="PIRSF" id="PIRSF003180">
    <property type="entry name" value="DiGMPpdiest_YuxH"/>
    <property type="match status" value="1"/>
</dbReference>
<sequence>MNVFVGRQPILDVNEKIFGYELLYRNSEKNFFPTIDPNQATIGLLVNTFLSIGIDNVVGNCVSFINFTGELLAQDLFSSLNPDQVIVEILEDVEITPSLISKLYKLKNDGFKLALDDFILQEQYQIHTNLFNLIDYIKVDFLHTTLIERHKIENFAKKHPHIAMLAEKIETKEEFLAAKKSGYTLFQGYFFSKPEIIKRSGIPSNANLHLHIINQITKDTPNIGNIADLIMHDVSLSYKMLRFINTLAFGVPKQINSIKQAIVIIGLRETKKWMYVLALQEIGTGTTKNNVKALIEYSLTRAKMCELLAKKAGKKNADEYFLAGMFSLIDVIMNQNWEDILTHLPLSNGVAHTLTGQKTEITPYLELTKAVERFDWVSVARYANEINIDSAELSKFTQQANCWAQCLE</sequence>
<dbReference type="PROSITE" id="PS51833">
    <property type="entry name" value="HDOD"/>
    <property type="match status" value="1"/>
</dbReference>
<dbReference type="InterPro" id="IPR052340">
    <property type="entry name" value="RNase_Y/CdgJ"/>
</dbReference>
<keyword evidence="4" id="KW-1185">Reference proteome</keyword>
<dbReference type="RefSeq" id="WP_160117564.1">
    <property type="nucleotide sequence ID" value="NZ_CBCRXF010000023.1"/>
</dbReference>
<reference evidence="3 4" key="1">
    <citation type="submission" date="2018-11" db="EMBL/GenBank/DDBJ databases">
        <authorList>
            <person name="Criscuolo A."/>
        </authorList>
    </citation>
    <scope>NUCLEOTIDE SEQUENCE [LARGE SCALE GENOMIC DNA]</scope>
    <source>
        <strain evidence="3">ATB-66</strain>
    </source>
</reference>
<dbReference type="PANTHER" id="PTHR33525">
    <property type="match status" value="1"/>
</dbReference>
<dbReference type="Pfam" id="PF08668">
    <property type="entry name" value="HDOD"/>
    <property type="match status" value="1"/>
</dbReference>
<evidence type="ECO:0000259" key="2">
    <source>
        <dbReference type="PROSITE" id="PS51833"/>
    </source>
</evidence>
<dbReference type="Proteomes" id="UP000270468">
    <property type="component" value="Unassembled WGS sequence"/>
</dbReference>
<evidence type="ECO:0000313" key="3">
    <source>
        <dbReference type="EMBL" id="VDC24013.1"/>
    </source>
</evidence>
<dbReference type="AlphaFoldDB" id="A0A3P5WK34"/>
<dbReference type="Gene3D" id="3.20.20.450">
    <property type="entry name" value="EAL domain"/>
    <property type="match status" value="1"/>
</dbReference>
<dbReference type="SUPFAM" id="SSF109604">
    <property type="entry name" value="HD-domain/PDEase-like"/>
    <property type="match status" value="1"/>
</dbReference>
<protein>
    <submittedName>
        <fullName evidence="3">HDOD domain protein</fullName>
    </submittedName>
</protein>
<dbReference type="InterPro" id="IPR035919">
    <property type="entry name" value="EAL_sf"/>
</dbReference>
<dbReference type="InterPro" id="IPR013976">
    <property type="entry name" value="HDOD"/>
</dbReference>
<dbReference type="Gene3D" id="1.10.3210.10">
    <property type="entry name" value="Hypothetical protein af1432"/>
    <property type="match status" value="1"/>
</dbReference>